<evidence type="ECO:0000313" key="5">
    <source>
        <dbReference type="Proteomes" id="UP000014064"/>
    </source>
</evidence>
<evidence type="ECO:0000313" key="4">
    <source>
        <dbReference type="EMBL" id="EOR01768.1"/>
    </source>
</evidence>
<dbReference type="eggNOG" id="KOG1051">
    <property type="taxonomic scope" value="Eukaryota"/>
</dbReference>
<evidence type="ECO:0000256" key="2">
    <source>
        <dbReference type="ARBA" id="ARBA00022840"/>
    </source>
</evidence>
<proteinExistence type="predicted"/>
<dbReference type="SUPFAM" id="SSF52540">
    <property type="entry name" value="P-loop containing nucleoside triphosphate hydrolases"/>
    <property type="match status" value="1"/>
</dbReference>
<dbReference type="HOGENOM" id="CLU_141810_0_0_1"/>
<dbReference type="PANTHER" id="PTHR11638">
    <property type="entry name" value="ATP-DEPENDENT CLP PROTEASE"/>
    <property type="match status" value="1"/>
</dbReference>
<dbReference type="GeneID" id="20376956"/>
<keyword evidence="2" id="KW-0067">ATP-binding</keyword>
<organism evidence="4 5">
    <name type="scientific">Wallemia ichthyophaga (strain EXF-994 / CBS 113033)</name>
    <dbReference type="NCBI Taxonomy" id="1299270"/>
    <lineage>
        <taxon>Eukaryota</taxon>
        <taxon>Fungi</taxon>
        <taxon>Dikarya</taxon>
        <taxon>Basidiomycota</taxon>
        <taxon>Wallemiomycotina</taxon>
        <taxon>Wallemiomycetes</taxon>
        <taxon>Wallemiales</taxon>
        <taxon>Wallemiaceae</taxon>
        <taxon>Wallemia</taxon>
    </lineage>
</organism>
<evidence type="ECO:0000259" key="3">
    <source>
        <dbReference type="Pfam" id="PF07724"/>
    </source>
</evidence>
<dbReference type="PRINTS" id="PR00300">
    <property type="entry name" value="CLPPROTEASEA"/>
</dbReference>
<dbReference type="InterPro" id="IPR050130">
    <property type="entry name" value="ClpA_ClpB"/>
</dbReference>
<dbReference type="KEGG" id="wic:J056_004004"/>
<feature type="domain" description="ATPase AAA-type core" evidence="3">
    <location>
        <begin position="76"/>
        <end position="157"/>
    </location>
</feature>
<dbReference type="GO" id="GO:0005524">
    <property type="term" value="F:ATP binding"/>
    <property type="evidence" value="ECO:0007669"/>
    <property type="project" value="UniProtKB-KW"/>
</dbReference>
<dbReference type="InterPro" id="IPR027417">
    <property type="entry name" value="P-loop_NTPase"/>
</dbReference>
<evidence type="ECO:0000256" key="1">
    <source>
        <dbReference type="ARBA" id="ARBA00022741"/>
    </source>
</evidence>
<dbReference type="RefSeq" id="XP_009267488.1">
    <property type="nucleotide sequence ID" value="XM_009269213.1"/>
</dbReference>
<dbReference type="Gene3D" id="3.40.50.300">
    <property type="entry name" value="P-loop containing nucleotide triphosphate hydrolases"/>
    <property type="match status" value="1"/>
</dbReference>
<dbReference type="GO" id="GO:0043335">
    <property type="term" value="P:protein unfolding"/>
    <property type="evidence" value="ECO:0007669"/>
    <property type="project" value="TreeGrafter"/>
</dbReference>
<dbReference type="Proteomes" id="UP000014064">
    <property type="component" value="Unassembled WGS sequence"/>
</dbReference>
<accession>R9AHW9</accession>
<dbReference type="InterPro" id="IPR001270">
    <property type="entry name" value="ClpA/B"/>
</dbReference>
<protein>
    <recommendedName>
        <fullName evidence="3">ATPase AAA-type core domain-containing protein</fullName>
    </recommendedName>
</protein>
<dbReference type="AlphaFoldDB" id="R9AHW9"/>
<dbReference type="GO" id="GO:0016887">
    <property type="term" value="F:ATP hydrolysis activity"/>
    <property type="evidence" value="ECO:0007669"/>
    <property type="project" value="InterPro"/>
</dbReference>
<dbReference type="GO" id="GO:0042026">
    <property type="term" value="P:protein refolding"/>
    <property type="evidence" value="ECO:0007669"/>
    <property type="project" value="TreeGrafter"/>
</dbReference>
<keyword evidence="5" id="KW-1185">Reference proteome</keyword>
<dbReference type="EMBL" id="KE007229">
    <property type="protein sequence ID" value="EOR01768.1"/>
    <property type="molecule type" value="Genomic_DNA"/>
</dbReference>
<dbReference type="PANTHER" id="PTHR11638:SF176">
    <property type="entry name" value="HEAT SHOCK PROTEIN 78, MITOCHONDRIAL"/>
    <property type="match status" value="1"/>
</dbReference>
<sequence length="157" mass="17887">MSKKAQRYAIKARQRIQRRARETDQKELERAYNDWEFHKNLLENKSIERTIGQARIDTSANAVQMSPAGLQSDNRSVASSLFLGPKSTCKTELSRKLSGALLNDQKQALININMSEYQEKHTVSPLVGATPRYVGYEESGQLSEVMRRRPYSVVLLD</sequence>
<dbReference type="OMA" id="RAYNDWE"/>
<name>R9AHW9_WALI9</name>
<keyword evidence="1" id="KW-0547">Nucleotide-binding</keyword>
<gene>
    <name evidence="4" type="ORF">J056_004004</name>
</gene>
<dbReference type="STRING" id="1299270.R9AHW9"/>
<dbReference type="InterPro" id="IPR003959">
    <property type="entry name" value="ATPase_AAA_core"/>
</dbReference>
<dbReference type="GO" id="GO:0005759">
    <property type="term" value="C:mitochondrial matrix"/>
    <property type="evidence" value="ECO:0007669"/>
    <property type="project" value="TreeGrafter"/>
</dbReference>
<reference evidence="5" key="1">
    <citation type="journal article" date="2013" name="BMC Genomics">
        <title>Genome and transcriptome sequencing of the halophilic fungus Wallemia ichthyophaga: haloadaptations present and absent.</title>
        <authorList>
            <person name="Zajc J."/>
            <person name="Liu Y."/>
            <person name="Dai W."/>
            <person name="Yang Z."/>
            <person name="Hu J."/>
            <person name="Gostincar C."/>
            <person name="Gunde-Cimerman N."/>
        </authorList>
    </citation>
    <scope>NUCLEOTIDE SEQUENCE [LARGE SCALE GENOMIC DNA]</scope>
    <source>
        <strain evidence="5">EXF-994 / CBS 113033</strain>
    </source>
</reference>
<dbReference type="GO" id="GO:0034605">
    <property type="term" value="P:cellular response to heat"/>
    <property type="evidence" value="ECO:0007669"/>
    <property type="project" value="TreeGrafter"/>
</dbReference>
<dbReference type="Pfam" id="PF07724">
    <property type="entry name" value="AAA_2"/>
    <property type="match status" value="1"/>
</dbReference>